<evidence type="ECO:0000259" key="2">
    <source>
        <dbReference type="PROSITE" id="PS50943"/>
    </source>
</evidence>
<dbReference type="EMBL" id="JAOQIO010000094">
    <property type="protein sequence ID" value="MCU6795164.1"/>
    <property type="molecule type" value="Genomic_DNA"/>
</dbReference>
<organism evidence="3 4">
    <name type="scientific">Paenibacillus baimaensis</name>
    <dbReference type="NCBI Taxonomy" id="2982185"/>
    <lineage>
        <taxon>Bacteria</taxon>
        <taxon>Bacillati</taxon>
        <taxon>Bacillota</taxon>
        <taxon>Bacilli</taxon>
        <taxon>Bacillales</taxon>
        <taxon>Paenibacillaceae</taxon>
        <taxon>Paenibacillus</taxon>
    </lineage>
</organism>
<dbReference type="PROSITE" id="PS50943">
    <property type="entry name" value="HTH_CROC1"/>
    <property type="match status" value="1"/>
</dbReference>
<dbReference type="SUPFAM" id="SSF47413">
    <property type="entry name" value="lambda repressor-like DNA-binding domains"/>
    <property type="match status" value="1"/>
</dbReference>
<evidence type="ECO:0000313" key="4">
    <source>
        <dbReference type="Proteomes" id="UP001652445"/>
    </source>
</evidence>
<dbReference type="Pfam" id="PF01381">
    <property type="entry name" value="HTH_3"/>
    <property type="match status" value="1"/>
</dbReference>
<feature type="domain" description="HTH cro/C1-type" evidence="2">
    <location>
        <begin position="18"/>
        <end position="72"/>
    </location>
</feature>
<reference evidence="3 4" key="1">
    <citation type="submission" date="2022-09" db="EMBL/GenBank/DDBJ databases">
        <authorList>
            <person name="Han X.L."/>
            <person name="Wang Q."/>
            <person name="Lu T."/>
        </authorList>
    </citation>
    <scope>NUCLEOTIDE SEQUENCE [LARGE SCALE GENOMIC DNA]</scope>
    <source>
        <strain evidence="3 4">WQ 127069</strain>
    </source>
</reference>
<dbReference type="SMART" id="SM00530">
    <property type="entry name" value="HTH_XRE"/>
    <property type="match status" value="1"/>
</dbReference>
<keyword evidence="4" id="KW-1185">Reference proteome</keyword>
<sequence>MDIDILFKETEFNVGKRIKKLRKKSKFTQIELGEKIGVSSQVISNWEREYSDPSPDDFTKLAEVFNVTTDYLLLGLKEDELKDIRFVERVNTPLIDKLINFSNKYGTDLLTQILDNEIELELLFNNKQLVLKYKEKRITNAEKLKLQSMVKLLLDK</sequence>
<dbReference type="CDD" id="cd00093">
    <property type="entry name" value="HTH_XRE"/>
    <property type="match status" value="1"/>
</dbReference>
<dbReference type="PANTHER" id="PTHR46558">
    <property type="entry name" value="TRACRIPTIONAL REGULATORY PROTEIN-RELATED-RELATED"/>
    <property type="match status" value="1"/>
</dbReference>
<dbReference type="Gene3D" id="1.10.260.40">
    <property type="entry name" value="lambda repressor-like DNA-binding domains"/>
    <property type="match status" value="1"/>
</dbReference>
<dbReference type="InterPro" id="IPR010982">
    <property type="entry name" value="Lambda_DNA-bd_dom_sf"/>
</dbReference>
<gene>
    <name evidence="3" type="ORF">OB236_23945</name>
</gene>
<dbReference type="PANTHER" id="PTHR46558:SF11">
    <property type="entry name" value="HTH-TYPE TRANSCRIPTIONAL REGULATOR XRE"/>
    <property type="match status" value="1"/>
</dbReference>
<comment type="caution">
    <text evidence="3">The sequence shown here is derived from an EMBL/GenBank/DDBJ whole genome shotgun (WGS) entry which is preliminary data.</text>
</comment>
<dbReference type="RefSeq" id="WP_262686214.1">
    <property type="nucleotide sequence ID" value="NZ_JAOQIO010000094.1"/>
</dbReference>
<keyword evidence="1" id="KW-0238">DNA-binding</keyword>
<proteinExistence type="predicted"/>
<evidence type="ECO:0000256" key="1">
    <source>
        <dbReference type="ARBA" id="ARBA00023125"/>
    </source>
</evidence>
<protein>
    <submittedName>
        <fullName evidence="3">Helix-turn-helix domain-containing protein</fullName>
    </submittedName>
</protein>
<accession>A0ABT2UKJ3</accession>
<dbReference type="Proteomes" id="UP001652445">
    <property type="component" value="Unassembled WGS sequence"/>
</dbReference>
<evidence type="ECO:0000313" key="3">
    <source>
        <dbReference type="EMBL" id="MCU6795164.1"/>
    </source>
</evidence>
<dbReference type="InterPro" id="IPR001387">
    <property type="entry name" value="Cro/C1-type_HTH"/>
</dbReference>
<name>A0ABT2UKJ3_9BACL</name>